<feature type="domain" description="Glycosyltransferase 2-like" evidence="2">
    <location>
        <begin position="76"/>
        <end position="261"/>
    </location>
</feature>
<protein>
    <recommendedName>
        <fullName evidence="2">Glycosyltransferase 2-like domain-containing protein</fullName>
    </recommendedName>
</protein>
<proteinExistence type="predicted"/>
<dbReference type="HOGENOM" id="CLU_013477_3_3_1"/>
<dbReference type="GO" id="GO:0006493">
    <property type="term" value="P:protein O-linked glycosylation"/>
    <property type="evidence" value="ECO:0007669"/>
    <property type="project" value="TreeGrafter"/>
</dbReference>
<dbReference type="InterPro" id="IPR029044">
    <property type="entry name" value="Nucleotide-diphossugar_trans"/>
</dbReference>
<keyword evidence="1" id="KW-1015">Disulfide bond</keyword>
<evidence type="ECO:0000313" key="5">
    <source>
        <dbReference type="Proteomes" id="UP000014760"/>
    </source>
</evidence>
<name>R7T5C5_CAPTE</name>
<reference evidence="4" key="3">
    <citation type="submission" date="2015-06" db="UniProtKB">
        <authorList>
            <consortium name="EnsemblMetazoa"/>
        </authorList>
    </citation>
    <scope>IDENTIFICATION</scope>
</reference>
<accession>R7T5C5</accession>
<reference evidence="3 5" key="2">
    <citation type="journal article" date="2013" name="Nature">
        <title>Insights into bilaterian evolution from three spiralian genomes.</title>
        <authorList>
            <person name="Simakov O."/>
            <person name="Marletaz F."/>
            <person name="Cho S.J."/>
            <person name="Edsinger-Gonzales E."/>
            <person name="Havlak P."/>
            <person name="Hellsten U."/>
            <person name="Kuo D.H."/>
            <person name="Larsson T."/>
            <person name="Lv J."/>
            <person name="Arendt D."/>
            <person name="Savage R."/>
            <person name="Osoegawa K."/>
            <person name="de Jong P."/>
            <person name="Grimwood J."/>
            <person name="Chapman J.A."/>
            <person name="Shapiro H."/>
            <person name="Aerts A."/>
            <person name="Otillar R.P."/>
            <person name="Terry A.Y."/>
            <person name="Boore J.L."/>
            <person name="Grigoriev I.V."/>
            <person name="Lindberg D.R."/>
            <person name="Seaver E.C."/>
            <person name="Weisblat D.A."/>
            <person name="Putnam N.H."/>
            <person name="Rokhsar D.S."/>
        </authorList>
    </citation>
    <scope>NUCLEOTIDE SEQUENCE</scope>
    <source>
        <strain evidence="3 5">I ESC-2004</strain>
    </source>
</reference>
<dbReference type="EMBL" id="KB311953">
    <property type="protein sequence ID" value="ELT88186.1"/>
    <property type="molecule type" value="Genomic_DNA"/>
</dbReference>
<dbReference type="SUPFAM" id="SSF53448">
    <property type="entry name" value="Nucleotide-diphospho-sugar transferases"/>
    <property type="match status" value="1"/>
</dbReference>
<dbReference type="Gene3D" id="3.90.550.10">
    <property type="entry name" value="Spore Coat Polysaccharide Biosynthesis Protein SpsA, Chain A"/>
    <property type="match status" value="1"/>
</dbReference>
<dbReference type="EnsemblMetazoa" id="CapteT64353">
    <property type="protein sequence ID" value="CapteP64353"/>
    <property type="gene ID" value="CapteG64353"/>
</dbReference>
<evidence type="ECO:0000256" key="1">
    <source>
        <dbReference type="ARBA" id="ARBA00023157"/>
    </source>
</evidence>
<dbReference type="PANTHER" id="PTHR11675">
    <property type="entry name" value="N-ACETYLGALACTOSAMINYLTRANSFERASE"/>
    <property type="match status" value="1"/>
</dbReference>
<dbReference type="OrthoDB" id="6119243at2759"/>
<dbReference type="InterPro" id="IPR001173">
    <property type="entry name" value="Glyco_trans_2-like"/>
</dbReference>
<gene>
    <name evidence="3" type="ORF">CAPTEDRAFT_64353</name>
</gene>
<dbReference type="Proteomes" id="UP000014760">
    <property type="component" value="Unassembled WGS sequence"/>
</dbReference>
<feature type="non-terminal residue" evidence="3">
    <location>
        <position position="266"/>
    </location>
</feature>
<dbReference type="EMBL" id="AMQN01003504">
    <property type="status" value="NOT_ANNOTATED_CDS"/>
    <property type="molecule type" value="Genomic_DNA"/>
</dbReference>
<evidence type="ECO:0000313" key="4">
    <source>
        <dbReference type="EnsemblMetazoa" id="CapteP64353"/>
    </source>
</evidence>
<dbReference type="Pfam" id="PF00535">
    <property type="entry name" value="Glycos_transf_2"/>
    <property type="match status" value="1"/>
</dbReference>
<evidence type="ECO:0000313" key="3">
    <source>
        <dbReference type="EMBL" id="ELT88186.1"/>
    </source>
</evidence>
<dbReference type="GO" id="GO:0004653">
    <property type="term" value="F:polypeptide N-acetylgalactosaminyltransferase activity"/>
    <property type="evidence" value="ECO:0007669"/>
    <property type="project" value="TreeGrafter"/>
</dbReference>
<dbReference type="GO" id="GO:0005794">
    <property type="term" value="C:Golgi apparatus"/>
    <property type="evidence" value="ECO:0007669"/>
    <property type="project" value="TreeGrafter"/>
</dbReference>
<dbReference type="OMA" id="RMSITIV"/>
<sequence length="266" mass="30444">ELPEKDFNAMGEMGNGIMLDRKKLTQKQQKEYNRGFATHSFNQYLSDRISLHRTLPDFRHEDCNSVPYPINMPDTSVIIIFRNEAWSTLLRTVFSILDRSPPHLLREIILVDDFSDAKHLKHKLEGFIARQPKLKLIRSPNRVGLIKARLLGAADAEGQVLTFLDSHCECTPGWLEPLLYRIGQNRSHVVTPIIDTISDVTLQYIGGRVVKNFMVGGFDWSMSFNWHYLPKSEQVKRTSPVDPVESPTMAGGLFAIHKDYFNYLGT</sequence>
<reference evidence="5" key="1">
    <citation type="submission" date="2012-12" db="EMBL/GenBank/DDBJ databases">
        <authorList>
            <person name="Hellsten U."/>
            <person name="Grimwood J."/>
            <person name="Chapman J.A."/>
            <person name="Shapiro H."/>
            <person name="Aerts A."/>
            <person name="Otillar R.P."/>
            <person name="Terry A.Y."/>
            <person name="Boore J.L."/>
            <person name="Simakov O."/>
            <person name="Marletaz F."/>
            <person name="Cho S.-J."/>
            <person name="Edsinger-Gonzales E."/>
            <person name="Havlak P."/>
            <person name="Kuo D.-H."/>
            <person name="Larsson T."/>
            <person name="Lv J."/>
            <person name="Arendt D."/>
            <person name="Savage R."/>
            <person name="Osoegawa K."/>
            <person name="de Jong P."/>
            <person name="Lindberg D.R."/>
            <person name="Seaver E.C."/>
            <person name="Weisblat D.A."/>
            <person name="Putnam N.H."/>
            <person name="Grigoriev I.V."/>
            <person name="Rokhsar D.S."/>
        </authorList>
    </citation>
    <scope>NUCLEOTIDE SEQUENCE</scope>
    <source>
        <strain evidence="5">I ESC-2004</strain>
    </source>
</reference>
<evidence type="ECO:0000259" key="2">
    <source>
        <dbReference type="Pfam" id="PF00535"/>
    </source>
</evidence>
<dbReference type="PANTHER" id="PTHR11675:SF131">
    <property type="entry name" value="POLYPEPTIDE N-ACETYLGALACTOSAMINYLTRANSFERASE 9-RELATED"/>
    <property type="match status" value="1"/>
</dbReference>
<organism evidence="3">
    <name type="scientific">Capitella teleta</name>
    <name type="common">Polychaete worm</name>
    <dbReference type="NCBI Taxonomy" id="283909"/>
    <lineage>
        <taxon>Eukaryota</taxon>
        <taxon>Metazoa</taxon>
        <taxon>Spiralia</taxon>
        <taxon>Lophotrochozoa</taxon>
        <taxon>Annelida</taxon>
        <taxon>Polychaeta</taxon>
        <taxon>Sedentaria</taxon>
        <taxon>Scolecida</taxon>
        <taxon>Capitellidae</taxon>
        <taxon>Capitella</taxon>
    </lineage>
</organism>
<dbReference type="STRING" id="283909.R7T5C5"/>
<keyword evidence="5" id="KW-1185">Reference proteome</keyword>
<dbReference type="AlphaFoldDB" id="R7T5C5"/>
<feature type="non-terminal residue" evidence="3">
    <location>
        <position position="1"/>
    </location>
</feature>